<feature type="region of interest" description="Disordered" evidence="1">
    <location>
        <begin position="1"/>
        <end position="87"/>
    </location>
</feature>
<accession>W6ZWZ9</accession>
<name>W6ZWZ9_9APIC</name>
<evidence type="ECO:0000256" key="1">
    <source>
        <dbReference type="SAM" id="MobiDB-lite"/>
    </source>
</evidence>
<feature type="compositionally biased region" description="Basic and acidic residues" evidence="1">
    <location>
        <begin position="63"/>
        <end position="79"/>
    </location>
</feature>
<dbReference type="Proteomes" id="UP000030640">
    <property type="component" value="Unassembled WGS sequence"/>
</dbReference>
<evidence type="ECO:0000313" key="3">
    <source>
        <dbReference type="Proteomes" id="UP000030640"/>
    </source>
</evidence>
<feature type="compositionally biased region" description="Polar residues" evidence="1">
    <location>
        <begin position="21"/>
        <end position="41"/>
    </location>
</feature>
<dbReference type="AlphaFoldDB" id="W6ZWZ9"/>
<organism evidence="2 3">
    <name type="scientific">Plasmodium inui San Antonio 1</name>
    <dbReference type="NCBI Taxonomy" id="1237626"/>
    <lineage>
        <taxon>Eukaryota</taxon>
        <taxon>Sar</taxon>
        <taxon>Alveolata</taxon>
        <taxon>Apicomplexa</taxon>
        <taxon>Aconoidasida</taxon>
        <taxon>Haemosporida</taxon>
        <taxon>Plasmodiidae</taxon>
        <taxon>Plasmodium</taxon>
        <taxon>Plasmodium (Plasmodium)</taxon>
    </lineage>
</organism>
<proteinExistence type="predicted"/>
<reference evidence="2 3" key="1">
    <citation type="submission" date="2013-02" db="EMBL/GenBank/DDBJ databases">
        <title>The Genome Sequence of Plasmodium inui San Antonio 1.</title>
        <authorList>
            <consortium name="The Broad Institute Genome Sequencing Platform"/>
            <consortium name="The Broad Institute Genome Sequencing Center for Infectious Disease"/>
            <person name="Neafsey D."/>
            <person name="Cheeseman I."/>
            <person name="Volkman S."/>
            <person name="Adams J."/>
            <person name="Walker B."/>
            <person name="Young S.K."/>
            <person name="Zeng Q."/>
            <person name="Gargeya S."/>
            <person name="Fitzgerald M."/>
            <person name="Haas B."/>
            <person name="Abouelleil A."/>
            <person name="Alvarado L."/>
            <person name="Arachchi H.M."/>
            <person name="Berlin A.M."/>
            <person name="Chapman S.B."/>
            <person name="Dewar J."/>
            <person name="Goldberg J."/>
            <person name="Griggs A."/>
            <person name="Gujja S."/>
            <person name="Hansen M."/>
            <person name="Howarth C."/>
            <person name="Imamovic A."/>
            <person name="Larimer J."/>
            <person name="McCowan C."/>
            <person name="Murphy C."/>
            <person name="Neiman D."/>
            <person name="Pearson M."/>
            <person name="Priest M."/>
            <person name="Roberts A."/>
            <person name="Saif S."/>
            <person name="Shea T."/>
            <person name="Sisk P."/>
            <person name="Sykes S."/>
            <person name="Wortman J."/>
            <person name="Nusbaum C."/>
            <person name="Birren B."/>
        </authorList>
    </citation>
    <scope>NUCLEOTIDE SEQUENCE [LARGE SCALE GENOMIC DNA]</scope>
    <source>
        <strain evidence="2 3">San Antonio 1</strain>
    </source>
</reference>
<sequence>MSRGALINRNGRRSRLKFASQDLTSHKTTAKTSRPRINSKASRVRLSRKFQSTKEPGGLEEITDNRTETEAGPEGKKGSDWVSRGLR</sequence>
<dbReference type="EMBL" id="KI965662">
    <property type="protein sequence ID" value="EUD63800.1"/>
    <property type="molecule type" value="Genomic_DNA"/>
</dbReference>
<keyword evidence="3" id="KW-1185">Reference proteome</keyword>
<protein>
    <submittedName>
        <fullName evidence="2">Uncharacterized protein</fullName>
    </submittedName>
</protein>
<gene>
    <name evidence="2" type="ORF">C922_05818</name>
</gene>
<evidence type="ECO:0000313" key="2">
    <source>
        <dbReference type="EMBL" id="EUD63800.1"/>
    </source>
</evidence>
<dbReference type="VEuPathDB" id="PlasmoDB:C922_05818"/>
<dbReference type="RefSeq" id="XP_008819611.1">
    <property type="nucleotide sequence ID" value="XM_008821389.1"/>
</dbReference>
<dbReference type="GeneID" id="20041092"/>